<dbReference type="PANTHER" id="PTHR43298:SF2">
    <property type="entry name" value="FMN_FAD EXPORTER YEEO-RELATED"/>
    <property type="match status" value="1"/>
</dbReference>
<evidence type="ECO:0000256" key="2">
    <source>
        <dbReference type="ARBA" id="ARBA00022448"/>
    </source>
</evidence>
<evidence type="ECO:0000256" key="10">
    <source>
        <dbReference type="SAM" id="Phobius"/>
    </source>
</evidence>
<feature type="transmembrane region" description="Helical" evidence="10">
    <location>
        <begin position="83"/>
        <end position="105"/>
    </location>
</feature>
<evidence type="ECO:0000256" key="3">
    <source>
        <dbReference type="ARBA" id="ARBA00022449"/>
    </source>
</evidence>
<evidence type="ECO:0000256" key="6">
    <source>
        <dbReference type="ARBA" id="ARBA00022989"/>
    </source>
</evidence>
<evidence type="ECO:0000313" key="12">
    <source>
        <dbReference type="Proteomes" id="UP000242133"/>
    </source>
</evidence>
<feature type="transmembrane region" description="Helical" evidence="10">
    <location>
        <begin position="216"/>
        <end position="242"/>
    </location>
</feature>
<feature type="transmembrane region" description="Helical" evidence="10">
    <location>
        <begin position="117"/>
        <end position="136"/>
    </location>
</feature>
<keyword evidence="3" id="KW-0050">Antiport</keyword>
<evidence type="ECO:0000313" key="11">
    <source>
        <dbReference type="EMBL" id="PSL14862.1"/>
    </source>
</evidence>
<keyword evidence="8 10" id="KW-0472">Membrane</keyword>
<evidence type="ECO:0000256" key="7">
    <source>
        <dbReference type="ARBA" id="ARBA00023065"/>
    </source>
</evidence>
<keyword evidence="12" id="KW-1185">Reference proteome</keyword>
<dbReference type="CDD" id="cd13131">
    <property type="entry name" value="MATE_NorM_like"/>
    <property type="match status" value="1"/>
</dbReference>
<feature type="transmembrane region" description="Helical" evidence="10">
    <location>
        <begin position="338"/>
        <end position="366"/>
    </location>
</feature>
<dbReference type="PANTHER" id="PTHR43298">
    <property type="entry name" value="MULTIDRUG RESISTANCE PROTEIN NORM-RELATED"/>
    <property type="match status" value="1"/>
</dbReference>
<feature type="transmembrane region" description="Helical" evidence="10">
    <location>
        <begin position="156"/>
        <end position="176"/>
    </location>
</feature>
<evidence type="ECO:0000256" key="4">
    <source>
        <dbReference type="ARBA" id="ARBA00022475"/>
    </source>
</evidence>
<evidence type="ECO:0000256" key="9">
    <source>
        <dbReference type="ARBA" id="ARBA00031636"/>
    </source>
</evidence>
<dbReference type="Proteomes" id="UP000242133">
    <property type="component" value="Unassembled WGS sequence"/>
</dbReference>
<dbReference type="InterPro" id="IPR002528">
    <property type="entry name" value="MATE_fam"/>
</dbReference>
<dbReference type="GO" id="GO:0006811">
    <property type="term" value="P:monoatomic ion transport"/>
    <property type="evidence" value="ECO:0007669"/>
    <property type="project" value="UniProtKB-KW"/>
</dbReference>
<dbReference type="PIRSF" id="PIRSF006603">
    <property type="entry name" value="DinF"/>
    <property type="match status" value="1"/>
</dbReference>
<dbReference type="GO" id="GO:0015297">
    <property type="term" value="F:antiporter activity"/>
    <property type="evidence" value="ECO:0007669"/>
    <property type="project" value="UniProtKB-KW"/>
</dbReference>
<keyword evidence="4" id="KW-1003">Cell membrane</keyword>
<feature type="transmembrane region" description="Helical" evidence="10">
    <location>
        <begin position="441"/>
        <end position="465"/>
    </location>
</feature>
<sequence>MTVGTGSMPPPSPLRLFTPARVQHSTVFSLSQKRNAEVRYLLQLGWPIMVAQLAQNAMGFIDTLMSARAGTEDLAAIALGSSLWLPVFLALAGVLMATTPMVAHLVGANDEARSRSVLHQAFWVAALLSLIGVVLLRNAEPLLAQLQLAPALQAKTQAYLDAISWGFPAFLFYQVIRSFSEGFGKTHPVMRIAVLGMLCNIPLNYILIFGKFGLPALGGVGCGYATAIVMWVMLLTGIFYLLKSTRFKPLKLLSNWQPPAFTQLLHLLKLGIPIGFSLLIEASMFCVLALILAPQGEITIAANQITISYTGMIFMVPLSIAMALTIRVGQLVGRGDPVAARFAANTGIFITLFIATFSCVLSLLLARQIALLYTPVEEIVVLAATLISIGAVFQFSDALQVSAAGALRGYKDTAIPLVMVFIAYWLIGLPVGYILAFTDWVVAPLTAAGLWYGLLIGLSAGAVLLTTRLMRITRHAIDTTDHRLTAERM</sequence>
<feature type="transmembrane region" description="Helical" evidence="10">
    <location>
        <begin position="305"/>
        <end position="326"/>
    </location>
</feature>
<evidence type="ECO:0000256" key="8">
    <source>
        <dbReference type="ARBA" id="ARBA00023136"/>
    </source>
</evidence>
<proteinExistence type="predicted"/>
<dbReference type="AlphaFoldDB" id="A0A2P8EZG6"/>
<dbReference type="Pfam" id="PF01554">
    <property type="entry name" value="MatE"/>
    <property type="match status" value="2"/>
</dbReference>
<keyword evidence="2" id="KW-0813">Transport</keyword>
<dbReference type="NCBIfam" id="TIGR00797">
    <property type="entry name" value="matE"/>
    <property type="match status" value="1"/>
</dbReference>
<dbReference type="EMBL" id="PYGI01000006">
    <property type="protein sequence ID" value="PSL14862.1"/>
    <property type="molecule type" value="Genomic_DNA"/>
</dbReference>
<feature type="transmembrane region" description="Helical" evidence="10">
    <location>
        <begin position="372"/>
        <end position="393"/>
    </location>
</feature>
<dbReference type="InterPro" id="IPR048279">
    <property type="entry name" value="MdtK-like"/>
</dbReference>
<keyword evidence="7" id="KW-0406">Ion transport</keyword>
<comment type="subcellular location">
    <subcellularLocation>
        <location evidence="1">Cell inner membrane</location>
        <topology evidence="1">Multi-pass membrane protein</topology>
    </subcellularLocation>
</comment>
<keyword evidence="6 10" id="KW-1133">Transmembrane helix</keyword>
<comment type="caution">
    <text evidence="11">The sequence shown here is derived from an EMBL/GenBank/DDBJ whole genome shotgun (WGS) entry which is preliminary data.</text>
</comment>
<protein>
    <recommendedName>
        <fullName evidence="9">Multidrug-efflux transporter</fullName>
    </recommendedName>
</protein>
<reference evidence="11 12" key="1">
    <citation type="submission" date="2018-03" db="EMBL/GenBank/DDBJ databases">
        <title>Genomic Encyclopedia of Archaeal and Bacterial Type Strains, Phase II (KMG-II): from individual species to whole genera.</title>
        <authorList>
            <person name="Goeker M."/>
        </authorList>
    </citation>
    <scope>NUCLEOTIDE SEQUENCE [LARGE SCALE GENOMIC DNA]</scope>
    <source>
        <strain evidence="11 12">DSM 17586</strain>
    </source>
</reference>
<organism evidence="11 12">
    <name type="scientific">Marinobacterium halophilum</name>
    <dbReference type="NCBI Taxonomy" id="267374"/>
    <lineage>
        <taxon>Bacteria</taxon>
        <taxon>Pseudomonadati</taxon>
        <taxon>Pseudomonadota</taxon>
        <taxon>Gammaproteobacteria</taxon>
        <taxon>Oceanospirillales</taxon>
        <taxon>Oceanospirillaceae</taxon>
        <taxon>Marinobacterium</taxon>
    </lineage>
</organism>
<dbReference type="GO" id="GO:0005886">
    <property type="term" value="C:plasma membrane"/>
    <property type="evidence" value="ECO:0007669"/>
    <property type="project" value="UniProtKB-SubCell"/>
</dbReference>
<accession>A0A2P8EZG6</accession>
<feature type="transmembrane region" description="Helical" evidence="10">
    <location>
        <begin position="414"/>
        <end position="435"/>
    </location>
</feature>
<evidence type="ECO:0000256" key="5">
    <source>
        <dbReference type="ARBA" id="ARBA00022692"/>
    </source>
</evidence>
<keyword evidence="5 10" id="KW-0812">Transmembrane</keyword>
<feature type="transmembrane region" description="Helical" evidence="10">
    <location>
        <begin position="188"/>
        <end position="210"/>
    </location>
</feature>
<dbReference type="InterPro" id="IPR050222">
    <property type="entry name" value="MATE_MdtK"/>
</dbReference>
<name>A0A2P8EZG6_9GAMM</name>
<dbReference type="GO" id="GO:0042910">
    <property type="term" value="F:xenobiotic transmembrane transporter activity"/>
    <property type="evidence" value="ECO:0007669"/>
    <property type="project" value="InterPro"/>
</dbReference>
<feature type="transmembrane region" description="Helical" evidence="10">
    <location>
        <begin position="270"/>
        <end position="293"/>
    </location>
</feature>
<gene>
    <name evidence="11" type="ORF">CLV44_10638</name>
</gene>
<evidence type="ECO:0000256" key="1">
    <source>
        <dbReference type="ARBA" id="ARBA00004429"/>
    </source>
</evidence>